<dbReference type="GO" id="GO:0008757">
    <property type="term" value="F:S-adenosylmethionine-dependent methyltransferase activity"/>
    <property type="evidence" value="ECO:0007669"/>
    <property type="project" value="InterPro"/>
</dbReference>
<dbReference type="InterPro" id="IPR050903">
    <property type="entry name" value="Bact_Chemotaxis_MeTrfase"/>
</dbReference>
<sequence>MDYTSNLMTFEMKITRRLKTLQLSSIDEYMRLLESSRREMDALVEVITINETYFFREERQLHVYEQKLLPELQRKKKGTINVWSAACSTGEEPYTLAMLAANIGLYAKERITITGSDINTTVLQFAQQATYAKKSLSFRRIEPYWIQKYFDEHDASLTLKKEIRELVEFSAINLTNPRMYAAHLAYDIIFCRNVLIYFDEATTKQVITSFHKILNKGGYLFLGHAEMIPNMKEIGFELINDSGTFYYRKE</sequence>
<dbReference type="AlphaFoldDB" id="A0A1C0YZH7"/>
<accession>A0A1C0YZH7</accession>
<dbReference type="Proteomes" id="UP000093482">
    <property type="component" value="Unassembled WGS sequence"/>
</dbReference>
<dbReference type="EMBL" id="MATO01000015">
    <property type="protein sequence ID" value="OCS92594.1"/>
    <property type="molecule type" value="Genomic_DNA"/>
</dbReference>
<dbReference type="PROSITE" id="PS50123">
    <property type="entry name" value="CHER"/>
    <property type="match status" value="1"/>
</dbReference>
<evidence type="ECO:0000313" key="3">
    <source>
        <dbReference type="Proteomes" id="UP000093482"/>
    </source>
</evidence>
<dbReference type="InterPro" id="IPR000780">
    <property type="entry name" value="CheR_MeTrfase"/>
</dbReference>
<protein>
    <recommendedName>
        <fullName evidence="1">CheR-type methyltransferase domain-containing protein</fullName>
    </recommendedName>
</protein>
<dbReference type="PANTHER" id="PTHR24422">
    <property type="entry name" value="CHEMOTAXIS PROTEIN METHYLTRANSFERASE"/>
    <property type="match status" value="1"/>
</dbReference>
<evidence type="ECO:0000259" key="1">
    <source>
        <dbReference type="PROSITE" id="PS50123"/>
    </source>
</evidence>
<dbReference type="SUPFAM" id="SSF53335">
    <property type="entry name" value="S-adenosyl-L-methionine-dependent methyltransferases"/>
    <property type="match status" value="1"/>
</dbReference>
<dbReference type="Pfam" id="PF01739">
    <property type="entry name" value="CheR"/>
    <property type="match status" value="1"/>
</dbReference>
<organism evidence="2 3">
    <name type="scientific">Caryophanon latum</name>
    <dbReference type="NCBI Taxonomy" id="33977"/>
    <lineage>
        <taxon>Bacteria</taxon>
        <taxon>Bacillati</taxon>
        <taxon>Bacillota</taxon>
        <taxon>Bacilli</taxon>
        <taxon>Bacillales</taxon>
        <taxon>Caryophanaceae</taxon>
        <taxon>Caryophanon</taxon>
    </lineage>
</organism>
<dbReference type="PANTHER" id="PTHR24422:SF10">
    <property type="entry name" value="CHEMOTAXIS PROTEIN METHYLTRANSFERASE 2"/>
    <property type="match status" value="1"/>
</dbReference>
<dbReference type="PRINTS" id="PR00996">
    <property type="entry name" value="CHERMTFRASE"/>
</dbReference>
<reference evidence="2 3" key="1">
    <citation type="submission" date="2016-07" db="EMBL/GenBank/DDBJ databases">
        <title>Caryophanon latum genome sequencing.</title>
        <authorList>
            <person name="Verma A."/>
            <person name="Pal Y."/>
            <person name="Krishnamurthi S."/>
        </authorList>
    </citation>
    <scope>NUCLEOTIDE SEQUENCE [LARGE SCALE GENOMIC DNA]</scope>
    <source>
        <strain evidence="2 3">DSM 14151</strain>
    </source>
</reference>
<dbReference type="Gene3D" id="3.40.50.150">
    <property type="entry name" value="Vaccinia Virus protein VP39"/>
    <property type="match status" value="1"/>
</dbReference>
<comment type="caution">
    <text evidence="2">The sequence shown here is derived from an EMBL/GenBank/DDBJ whole genome shotgun (WGS) entry which is preliminary data.</text>
</comment>
<dbReference type="SMART" id="SM00138">
    <property type="entry name" value="MeTrc"/>
    <property type="match status" value="1"/>
</dbReference>
<feature type="domain" description="CheR-type methyltransferase" evidence="1">
    <location>
        <begin position="1"/>
        <end position="250"/>
    </location>
</feature>
<gene>
    <name evidence="2" type="ORF">A6K76_06405</name>
</gene>
<proteinExistence type="predicted"/>
<dbReference type="InterPro" id="IPR022642">
    <property type="entry name" value="CheR_C"/>
</dbReference>
<dbReference type="SUPFAM" id="SSF47757">
    <property type="entry name" value="Chemotaxis receptor methyltransferase CheR, N-terminal domain"/>
    <property type="match status" value="1"/>
</dbReference>
<keyword evidence="3" id="KW-1185">Reference proteome</keyword>
<evidence type="ECO:0000313" key="2">
    <source>
        <dbReference type="EMBL" id="OCS92594.1"/>
    </source>
</evidence>
<dbReference type="InterPro" id="IPR029063">
    <property type="entry name" value="SAM-dependent_MTases_sf"/>
</dbReference>
<name>A0A1C0YZH7_9BACL</name>